<keyword evidence="2" id="KW-0812">Transmembrane</keyword>
<reference evidence="3 4" key="1">
    <citation type="submission" date="2016-03" db="EMBL/GenBank/DDBJ databases">
        <authorList>
            <person name="Ploux O."/>
        </authorList>
    </citation>
    <scope>NUCLEOTIDE SEQUENCE [LARGE SCALE GENOMIC DNA]</scope>
    <source>
        <strain evidence="3 4">UAMH 11012</strain>
    </source>
</reference>
<keyword evidence="4" id="KW-1185">Reference proteome</keyword>
<feature type="transmembrane region" description="Helical" evidence="2">
    <location>
        <begin position="83"/>
        <end position="105"/>
    </location>
</feature>
<evidence type="ECO:0000256" key="2">
    <source>
        <dbReference type="SAM" id="Phobius"/>
    </source>
</evidence>
<evidence type="ECO:0000256" key="1">
    <source>
        <dbReference type="SAM" id="MobiDB-lite"/>
    </source>
</evidence>
<feature type="transmembrane region" description="Helical" evidence="2">
    <location>
        <begin position="111"/>
        <end position="133"/>
    </location>
</feature>
<proteinExistence type="predicted"/>
<evidence type="ECO:0000313" key="3">
    <source>
        <dbReference type="EMBL" id="CZR59426.1"/>
    </source>
</evidence>
<feature type="transmembrane region" description="Helical" evidence="2">
    <location>
        <begin position="47"/>
        <end position="71"/>
    </location>
</feature>
<feature type="transmembrane region" description="Helical" evidence="2">
    <location>
        <begin position="377"/>
        <end position="400"/>
    </location>
</feature>
<dbReference type="STRING" id="576137.A0A1L7X357"/>
<name>A0A1L7X357_9HELO</name>
<dbReference type="Proteomes" id="UP000184330">
    <property type="component" value="Unassembled WGS sequence"/>
</dbReference>
<keyword evidence="2" id="KW-1133">Transmembrane helix</keyword>
<feature type="region of interest" description="Disordered" evidence="1">
    <location>
        <begin position="1"/>
        <end position="28"/>
    </location>
</feature>
<evidence type="ECO:0000313" key="4">
    <source>
        <dbReference type="Proteomes" id="UP000184330"/>
    </source>
</evidence>
<dbReference type="OrthoDB" id="5430498at2759"/>
<organism evidence="3 4">
    <name type="scientific">Phialocephala subalpina</name>
    <dbReference type="NCBI Taxonomy" id="576137"/>
    <lineage>
        <taxon>Eukaryota</taxon>
        <taxon>Fungi</taxon>
        <taxon>Dikarya</taxon>
        <taxon>Ascomycota</taxon>
        <taxon>Pezizomycotina</taxon>
        <taxon>Leotiomycetes</taxon>
        <taxon>Helotiales</taxon>
        <taxon>Mollisiaceae</taxon>
        <taxon>Phialocephala</taxon>
        <taxon>Phialocephala fortinii species complex</taxon>
    </lineage>
</organism>
<gene>
    <name evidence="3" type="ORF">PAC_09318</name>
</gene>
<sequence length="401" mass="44182">MAPRSSYNHLATNNQSPRSASPNLPHSSSRLHPFTVSNPSNAGSQDWQFSVLALAFLVNLFFWCSLTYSVVDIQDHQSHRTWFFIISLAVFIVPSILAAFLLLGPCPAKNYLLGVNVFNAIICLIIVIVYLYASAIPQYENAQWENQFTYEQYLPIPSFVLQDYGNISVQSSEPLYTCFIYNATSKSVYNCTEAIRWTTIQGSQTFLFNSSELPAANSSLNDLSSSITLYTYWSYNTQRAKSNSETSSTIYMVPAFFDPRMSLDTLLDCGLVSLPIVPASAEYSMSLTASYTTDTYNLITRPGQSTPCVTASKALFDNDEFPYISYSLSVVSSSINTDCQLLENGTITSCVFSAIINYGTQTVQTTTSTPGISKLSIVVNAGALVGGVQFLTWFLAMFAAP</sequence>
<dbReference type="EMBL" id="FJOG01000014">
    <property type="protein sequence ID" value="CZR59426.1"/>
    <property type="molecule type" value="Genomic_DNA"/>
</dbReference>
<dbReference type="AlphaFoldDB" id="A0A1L7X357"/>
<protein>
    <submittedName>
        <fullName evidence="3">Uncharacterized protein</fullName>
    </submittedName>
</protein>
<keyword evidence="2" id="KW-0472">Membrane</keyword>
<accession>A0A1L7X357</accession>